<comment type="caution">
    <text evidence="7">The sequence shown here is derived from an EMBL/GenBank/DDBJ whole genome shotgun (WGS) entry which is preliminary data.</text>
</comment>
<evidence type="ECO:0000256" key="6">
    <source>
        <dbReference type="SAM" id="Phobius"/>
    </source>
</evidence>
<dbReference type="Pfam" id="PF03073">
    <property type="entry name" value="TspO_MBR"/>
    <property type="match status" value="1"/>
</dbReference>
<evidence type="ECO:0000256" key="3">
    <source>
        <dbReference type="ARBA" id="ARBA00022692"/>
    </source>
</evidence>
<dbReference type="Proteomes" id="UP001385951">
    <property type="component" value="Unassembled WGS sequence"/>
</dbReference>
<dbReference type="InterPro" id="IPR004307">
    <property type="entry name" value="TspO_MBR"/>
</dbReference>
<dbReference type="PANTHER" id="PTHR10057:SF0">
    <property type="entry name" value="TRANSLOCATOR PROTEIN"/>
    <property type="match status" value="1"/>
</dbReference>
<evidence type="ECO:0000313" key="7">
    <source>
        <dbReference type="EMBL" id="KAK7695896.1"/>
    </source>
</evidence>
<evidence type="ECO:0000256" key="5">
    <source>
        <dbReference type="ARBA" id="ARBA00023136"/>
    </source>
</evidence>
<feature type="transmembrane region" description="Helical" evidence="6">
    <location>
        <begin position="56"/>
        <end position="76"/>
    </location>
</feature>
<dbReference type="EMBL" id="JASBNA010000001">
    <property type="protein sequence ID" value="KAK7695896.1"/>
    <property type="molecule type" value="Genomic_DNA"/>
</dbReference>
<protein>
    <submittedName>
        <fullName evidence="7">Uncharacterized protein</fullName>
    </submittedName>
</protein>
<organism evidence="7 8">
    <name type="scientific">Cerrena zonata</name>
    <dbReference type="NCBI Taxonomy" id="2478898"/>
    <lineage>
        <taxon>Eukaryota</taxon>
        <taxon>Fungi</taxon>
        <taxon>Dikarya</taxon>
        <taxon>Basidiomycota</taxon>
        <taxon>Agaricomycotina</taxon>
        <taxon>Agaricomycetes</taxon>
        <taxon>Polyporales</taxon>
        <taxon>Cerrenaceae</taxon>
        <taxon>Cerrena</taxon>
    </lineage>
</organism>
<gene>
    <name evidence="7" type="ORF">QCA50_000535</name>
</gene>
<accession>A0AAW0H030</accession>
<dbReference type="GO" id="GO:0005741">
    <property type="term" value="C:mitochondrial outer membrane"/>
    <property type="evidence" value="ECO:0007669"/>
    <property type="project" value="TreeGrafter"/>
</dbReference>
<dbReference type="CDD" id="cd15904">
    <property type="entry name" value="TSPO_MBR"/>
    <property type="match status" value="1"/>
</dbReference>
<proteinExistence type="inferred from homology"/>
<name>A0AAW0H030_9APHY</name>
<keyword evidence="4 6" id="KW-1133">Transmembrane helix</keyword>
<sequence length="142" mass="15534">MISLPPLFFSIARNPITAVGLPLLGGMLSGSPTRRVVKGQWYNSLAFPPGQAPSQAFPIVWSVLYTGIGYASYIAVQEYDGYALESTRSAIATGLTVYYAQLGLNFAWTSFFFVKKWVRALLSVSSLVDVLIPTMFVSLELL</sequence>
<comment type="subcellular location">
    <subcellularLocation>
        <location evidence="1">Membrane</location>
        <topology evidence="1">Multi-pass membrane protein</topology>
    </subcellularLocation>
</comment>
<keyword evidence="8" id="KW-1185">Reference proteome</keyword>
<dbReference type="Gene3D" id="1.20.1260.100">
    <property type="entry name" value="TspO/MBR protein"/>
    <property type="match status" value="1"/>
</dbReference>
<evidence type="ECO:0000256" key="1">
    <source>
        <dbReference type="ARBA" id="ARBA00004141"/>
    </source>
</evidence>
<evidence type="ECO:0000256" key="4">
    <source>
        <dbReference type="ARBA" id="ARBA00022989"/>
    </source>
</evidence>
<reference evidence="7 8" key="1">
    <citation type="submission" date="2022-09" db="EMBL/GenBank/DDBJ databases">
        <authorList>
            <person name="Palmer J.M."/>
        </authorList>
    </citation>
    <scope>NUCLEOTIDE SEQUENCE [LARGE SCALE GENOMIC DNA]</scope>
    <source>
        <strain evidence="7 8">DSM 7382</strain>
    </source>
</reference>
<dbReference type="GO" id="GO:0033013">
    <property type="term" value="P:tetrapyrrole metabolic process"/>
    <property type="evidence" value="ECO:0007669"/>
    <property type="project" value="UniProtKB-ARBA"/>
</dbReference>
<dbReference type="PANTHER" id="PTHR10057">
    <property type="entry name" value="PERIPHERAL-TYPE BENZODIAZEPINE RECEPTOR"/>
    <property type="match status" value="1"/>
</dbReference>
<dbReference type="AlphaFoldDB" id="A0AAW0H030"/>
<dbReference type="FunFam" id="1.20.1260.100:FF:000001">
    <property type="entry name" value="translocator protein 2"/>
    <property type="match status" value="1"/>
</dbReference>
<keyword evidence="3 6" id="KW-0812">Transmembrane</keyword>
<feature type="transmembrane region" description="Helical" evidence="6">
    <location>
        <begin position="96"/>
        <end position="114"/>
    </location>
</feature>
<feature type="transmembrane region" description="Helical" evidence="6">
    <location>
        <begin position="121"/>
        <end position="139"/>
    </location>
</feature>
<dbReference type="InterPro" id="IPR038330">
    <property type="entry name" value="TspO/MBR-related_sf"/>
</dbReference>
<keyword evidence="5 6" id="KW-0472">Membrane</keyword>
<comment type="similarity">
    <text evidence="2">Belongs to the TspO/BZRP family.</text>
</comment>
<evidence type="ECO:0000313" key="8">
    <source>
        <dbReference type="Proteomes" id="UP001385951"/>
    </source>
</evidence>
<evidence type="ECO:0000256" key="2">
    <source>
        <dbReference type="ARBA" id="ARBA00007524"/>
    </source>
</evidence>